<gene>
    <name evidence="1" type="ORF">PENSUB_3562</name>
</gene>
<dbReference type="AlphaFoldDB" id="A0A1Q5UEZ1"/>
<evidence type="ECO:0000313" key="1">
    <source>
        <dbReference type="EMBL" id="OKP11041.1"/>
    </source>
</evidence>
<sequence>MPLRKTGQAWELWGREKRECWLEVRSAQAPQAGRGAALTLVNAEAPFRMWRNQSECMEYWKHTRMDGIEHTTMLNSDKRVE</sequence>
<keyword evidence="2" id="KW-1185">Reference proteome</keyword>
<organism evidence="1 2">
    <name type="scientific">Penicillium subrubescens</name>
    <dbReference type="NCBI Taxonomy" id="1316194"/>
    <lineage>
        <taxon>Eukaryota</taxon>
        <taxon>Fungi</taxon>
        <taxon>Dikarya</taxon>
        <taxon>Ascomycota</taxon>
        <taxon>Pezizomycotina</taxon>
        <taxon>Eurotiomycetes</taxon>
        <taxon>Eurotiomycetidae</taxon>
        <taxon>Eurotiales</taxon>
        <taxon>Aspergillaceae</taxon>
        <taxon>Penicillium</taxon>
    </lineage>
</organism>
<dbReference type="EMBL" id="MNBE01000308">
    <property type="protein sequence ID" value="OKP11041.1"/>
    <property type="molecule type" value="Genomic_DNA"/>
</dbReference>
<comment type="caution">
    <text evidence="1">The sequence shown here is derived from an EMBL/GenBank/DDBJ whole genome shotgun (WGS) entry which is preliminary data.</text>
</comment>
<name>A0A1Q5UEZ1_9EURO</name>
<reference evidence="1 2" key="1">
    <citation type="submission" date="2016-10" db="EMBL/GenBank/DDBJ databases">
        <title>Genome sequence of the ascomycete fungus Penicillium subrubescens.</title>
        <authorList>
            <person name="De Vries R.P."/>
            <person name="Peng M."/>
            <person name="Dilokpimol A."/>
            <person name="Hilden K."/>
            <person name="Makela M.R."/>
            <person name="Grigoriev I."/>
            <person name="Riley R."/>
            <person name="Granchi Z."/>
        </authorList>
    </citation>
    <scope>NUCLEOTIDE SEQUENCE [LARGE SCALE GENOMIC DNA]</scope>
    <source>
        <strain evidence="1 2">CBS 132785</strain>
    </source>
</reference>
<dbReference type="Proteomes" id="UP000186955">
    <property type="component" value="Unassembled WGS sequence"/>
</dbReference>
<accession>A0A1Q5UEZ1</accession>
<evidence type="ECO:0000313" key="2">
    <source>
        <dbReference type="Proteomes" id="UP000186955"/>
    </source>
</evidence>
<protein>
    <submittedName>
        <fullName evidence="1">Uncharacterized protein</fullName>
    </submittedName>
</protein>
<proteinExistence type="predicted"/>